<proteinExistence type="predicted"/>
<name>A0ABW0GNX8_9MICO</name>
<accession>A0ABW0GNX8</accession>
<comment type="caution">
    <text evidence="1">The sequence shown here is derived from an EMBL/GenBank/DDBJ whole genome shotgun (WGS) entry which is preliminary data.</text>
</comment>
<dbReference type="Proteomes" id="UP001596122">
    <property type="component" value="Unassembled WGS sequence"/>
</dbReference>
<organism evidence="1 2">
    <name type="scientific">Aquipuribacter nitratireducens</name>
    <dbReference type="NCBI Taxonomy" id="650104"/>
    <lineage>
        <taxon>Bacteria</taxon>
        <taxon>Bacillati</taxon>
        <taxon>Actinomycetota</taxon>
        <taxon>Actinomycetes</taxon>
        <taxon>Micrococcales</taxon>
        <taxon>Intrasporangiaceae</taxon>
        <taxon>Aquipuribacter</taxon>
    </lineage>
</organism>
<evidence type="ECO:0000313" key="1">
    <source>
        <dbReference type="EMBL" id="MFC5380865.1"/>
    </source>
</evidence>
<evidence type="ECO:0000313" key="2">
    <source>
        <dbReference type="Proteomes" id="UP001596122"/>
    </source>
</evidence>
<gene>
    <name evidence="1" type="ORF">ACFPJ6_08685</name>
</gene>
<dbReference type="EMBL" id="JBHSLD010000007">
    <property type="protein sequence ID" value="MFC5380865.1"/>
    <property type="molecule type" value="Genomic_DNA"/>
</dbReference>
<protein>
    <submittedName>
        <fullName evidence="1">Uncharacterized protein</fullName>
    </submittedName>
</protein>
<reference evidence="2" key="1">
    <citation type="journal article" date="2019" name="Int. J. Syst. Evol. Microbiol.">
        <title>The Global Catalogue of Microorganisms (GCM) 10K type strain sequencing project: providing services to taxonomists for standard genome sequencing and annotation.</title>
        <authorList>
            <consortium name="The Broad Institute Genomics Platform"/>
            <consortium name="The Broad Institute Genome Sequencing Center for Infectious Disease"/>
            <person name="Wu L."/>
            <person name="Ma J."/>
        </authorList>
    </citation>
    <scope>NUCLEOTIDE SEQUENCE [LARGE SCALE GENOMIC DNA]</scope>
    <source>
        <strain evidence="2">CCUG 43114</strain>
    </source>
</reference>
<keyword evidence="2" id="KW-1185">Reference proteome</keyword>
<sequence>MAAGGAGGVGRFWCTLRLHRWVVVRPPGVEPYWGCSRCGKERMWSPGAGIGMGGG</sequence>
<dbReference type="RefSeq" id="WP_340267509.1">
    <property type="nucleotide sequence ID" value="NZ_JBBEOG010000002.1"/>
</dbReference>